<dbReference type="Pfam" id="PF18846">
    <property type="entry name" value="baeRF_family5"/>
    <property type="match status" value="1"/>
</dbReference>
<evidence type="ECO:0008006" key="3">
    <source>
        <dbReference type="Google" id="ProtNLM"/>
    </source>
</evidence>
<keyword evidence="2" id="KW-1185">Reference proteome</keyword>
<name>A7Z5H8_BACVZ</name>
<organism evidence="1 2">
    <name type="scientific">Bacillus velezensis (strain DSM 23117 / BGSC 10A6 / LMG 26770 / FZB42)</name>
    <name type="common">Bacillus amyloliquefaciens subsp. plantarum</name>
    <dbReference type="NCBI Taxonomy" id="326423"/>
    <lineage>
        <taxon>Bacteria</taxon>
        <taxon>Bacillati</taxon>
        <taxon>Bacillota</taxon>
        <taxon>Bacilli</taxon>
        <taxon>Bacillales</taxon>
        <taxon>Bacillaceae</taxon>
        <taxon>Bacillus</taxon>
        <taxon>Bacillus amyloliquefaciens group</taxon>
    </lineage>
</organism>
<dbReference type="Proteomes" id="UP000001120">
    <property type="component" value="Chromosome"/>
</dbReference>
<reference evidence="1 2" key="1">
    <citation type="journal article" date="2007" name="Nat. Biotechnol.">
        <title>Comparative analysis of the complete genome sequence of the plant growth-promoting bacterium Bacillus amyloliquefaciens FZB42.</title>
        <authorList>
            <person name="Chen X.H."/>
            <person name="Koumoutsi A."/>
            <person name="Scholz R."/>
            <person name="Eisenreich A."/>
            <person name="Schneider K."/>
            <person name="Heinemeyer I."/>
            <person name="Morgenstern B."/>
            <person name="Voss B."/>
            <person name="Hess W.R."/>
            <person name="Reva O."/>
            <person name="Junge H."/>
            <person name="Voigt B."/>
            <person name="Jungblut P.R."/>
            <person name="Vater J."/>
            <person name="Sussmuth R."/>
            <person name="Liesegang H."/>
            <person name="Strittmatter A."/>
            <person name="Gottschalk G."/>
            <person name="Borriss R."/>
        </authorList>
    </citation>
    <scope>NUCLEOTIDE SEQUENCE [LARGE SCALE GENOMIC DNA]</scope>
    <source>
        <strain evidence="2">DSM 23117 / BGSC 10A6 / LMG 26770 / FZB42</strain>
    </source>
</reference>
<sequence length="261" mass="30039">MAIDSLIGKLKYVMTESPDKMLSLYVNTDMRNPDQQGGEWKIALKTGFRRLKEYLSASDPEEKKSLVRIMERVYQYIEGLGKEMPRSLVFFASGEGGIWETIQLQVPVETRFYWEEAAVLDQLELLREQFPSTAFILTQQNEVKIIETVLGKIEGVEHYHYDVINESWKPQDVSGSSSASMDEDAAKAHVEENQNRLYKRLASNLDQKAASHQWERLVIAGDKETADILDQHMNKPIDRIIPKNLLNENEHKVIEELLKEA</sequence>
<protein>
    <recommendedName>
        <fullName evidence="3">Protein required for attachment to host cells</fullName>
    </recommendedName>
</protein>
<dbReference type="EMBL" id="CP000560">
    <property type="protein sequence ID" value="ABS74254.1"/>
    <property type="molecule type" value="Genomic_DNA"/>
</dbReference>
<dbReference type="GeneID" id="93081021"/>
<accession>A7Z5H8</accession>
<proteinExistence type="predicted"/>
<dbReference type="RefSeq" id="WP_012117737.1">
    <property type="nucleotide sequence ID" value="NC_009725.2"/>
</dbReference>
<dbReference type="KEGG" id="bay:RBAM_018920"/>
<dbReference type="InterPro" id="IPR040983">
    <property type="entry name" value="Bact_RF_family5"/>
</dbReference>
<dbReference type="AlphaFoldDB" id="A7Z5H8"/>
<dbReference type="HOGENOM" id="CLU_1015094_0_0_9"/>
<evidence type="ECO:0000313" key="1">
    <source>
        <dbReference type="EMBL" id="ABS74254.1"/>
    </source>
</evidence>
<gene>
    <name evidence="1" type="ordered locus">RBAM_018920</name>
</gene>
<evidence type="ECO:0000313" key="2">
    <source>
        <dbReference type="Proteomes" id="UP000001120"/>
    </source>
</evidence>